<name>A0A1Q8Q2X4_9BACI</name>
<evidence type="ECO:0000313" key="2">
    <source>
        <dbReference type="Proteomes" id="UP000185568"/>
    </source>
</evidence>
<comment type="caution">
    <text evidence="1">The sequence shown here is derived from an EMBL/GenBank/DDBJ whole genome shotgun (WGS) entry which is preliminary data.</text>
</comment>
<dbReference type="Proteomes" id="UP000185568">
    <property type="component" value="Unassembled WGS sequence"/>
</dbReference>
<accession>A0A1Q8Q2X4</accession>
<keyword evidence="2" id="KW-1185">Reference proteome</keyword>
<gene>
    <name evidence="1" type="ORF">BTO30_13360</name>
</gene>
<dbReference type="AlphaFoldDB" id="A0A1Q8Q2X4"/>
<protein>
    <recommendedName>
        <fullName evidence="3">IDEAL domain-containing protein</fullName>
    </recommendedName>
</protein>
<proteinExistence type="predicted"/>
<organism evidence="1 2">
    <name type="scientific">Domibacillus antri</name>
    <dbReference type="NCBI Taxonomy" id="1714264"/>
    <lineage>
        <taxon>Bacteria</taxon>
        <taxon>Bacillati</taxon>
        <taxon>Bacillota</taxon>
        <taxon>Bacilli</taxon>
        <taxon>Bacillales</taxon>
        <taxon>Bacillaceae</taxon>
        <taxon>Domibacillus</taxon>
    </lineage>
</organism>
<evidence type="ECO:0008006" key="3">
    <source>
        <dbReference type="Google" id="ProtNLM"/>
    </source>
</evidence>
<dbReference type="EMBL" id="MSDU01000034">
    <property type="protein sequence ID" value="OLN21689.1"/>
    <property type="molecule type" value="Genomic_DNA"/>
</dbReference>
<dbReference type="OrthoDB" id="2884058at2"/>
<dbReference type="RefSeq" id="WP_075399224.1">
    <property type="nucleotide sequence ID" value="NZ_MSDU01000034.1"/>
</dbReference>
<reference evidence="1 2" key="1">
    <citation type="submission" date="2016-12" db="EMBL/GenBank/DDBJ databases">
        <title>Domibacillus antri genome sequencing.</title>
        <authorList>
            <person name="Verma A."/>
            <person name="Krishnamurthi S."/>
        </authorList>
    </citation>
    <scope>NUCLEOTIDE SEQUENCE [LARGE SCALE GENOMIC DNA]</scope>
    <source>
        <strain evidence="1 2">XD80</strain>
    </source>
</reference>
<sequence>MIEHKNLSLHVSKEQLKSMVHEMAQQHYLIFWGFDQGTMILNVYHAKANNQFAFIRHKNTMEMIYAKIIDEDILLLLNRDIQFELRTEQNHKKTMMLTKEMQYKEIDYYLSLLHDYMEQGDEQKIAETKAILKALQSDAS</sequence>
<evidence type="ECO:0000313" key="1">
    <source>
        <dbReference type="EMBL" id="OLN21689.1"/>
    </source>
</evidence>